<feature type="region of interest" description="Disordered" evidence="1">
    <location>
        <begin position="87"/>
        <end position="118"/>
    </location>
</feature>
<evidence type="ECO:0000313" key="2">
    <source>
        <dbReference type="EMBL" id="SUA03101.1"/>
    </source>
</evidence>
<name>A0A378UZX4_MYCFO</name>
<feature type="compositionally biased region" description="Basic and acidic residues" evidence="1">
    <location>
        <begin position="96"/>
        <end position="118"/>
    </location>
</feature>
<reference evidence="2 3" key="1">
    <citation type="submission" date="2018-06" db="EMBL/GenBank/DDBJ databases">
        <authorList>
            <consortium name="Pathogen Informatics"/>
            <person name="Doyle S."/>
        </authorList>
    </citation>
    <scope>NUCLEOTIDE SEQUENCE [LARGE SCALE GENOMIC DNA]</scope>
    <source>
        <strain evidence="2 3">NCTC1542</strain>
    </source>
</reference>
<gene>
    <name evidence="2" type="ORF">NCTC1542_04581</name>
</gene>
<dbReference type="EMBL" id="UGQY01000004">
    <property type="protein sequence ID" value="SUA03101.1"/>
    <property type="molecule type" value="Genomic_DNA"/>
</dbReference>
<evidence type="ECO:0000256" key="1">
    <source>
        <dbReference type="SAM" id="MobiDB-lite"/>
    </source>
</evidence>
<organism evidence="2 3">
    <name type="scientific">Mycolicibacterium fortuitum</name>
    <name type="common">Mycobacterium fortuitum</name>
    <dbReference type="NCBI Taxonomy" id="1766"/>
    <lineage>
        <taxon>Bacteria</taxon>
        <taxon>Bacillati</taxon>
        <taxon>Actinomycetota</taxon>
        <taxon>Actinomycetes</taxon>
        <taxon>Mycobacteriales</taxon>
        <taxon>Mycobacteriaceae</taxon>
        <taxon>Mycolicibacterium</taxon>
    </lineage>
</organism>
<accession>A0A378UZX4</accession>
<dbReference type="Proteomes" id="UP000255389">
    <property type="component" value="Unassembled WGS sequence"/>
</dbReference>
<proteinExistence type="predicted"/>
<protein>
    <submittedName>
        <fullName evidence="2">Uncharacterized protein</fullName>
    </submittedName>
</protein>
<sequence length="118" mass="12994">MTPGDQLRADMVAALAHAATEAGRPLEYDERETRTIEHAAAAADRAEQLRALWAAELAGDTRASVAVKIAAELRLCERHVTELLARINPGPGQVKSEQHQRAARARWDRDPLRRRGPA</sequence>
<dbReference type="AlphaFoldDB" id="A0A378UZX4"/>
<evidence type="ECO:0000313" key="3">
    <source>
        <dbReference type="Proteomes" id="UP000255389"/>
    </source>
</evidence>